<evidence type="ECO:0000313" key="1">
    <source>
        <dbReference type="EMBL" id="KKS14529.1"/>
    </source>
</evidence>
<dbReference type="Proteomes" id="UP000034163">
    <property type="component" value="Unassembled WGS sequence"/>
</dbReference>
<dbReference type="EMBL" id="LCBS01000043">
    <property type="protein sequence ID" value="KKS14529.1"/>
    <property type="molecule type" value="Genomic_DNA"/>
</dbReference>
<gene>
    <name evidence="1" type="ORF">UU72_C0043G0008</name>
</gene>
<sequence length="56" mass="6401">MYNIFMNVALVTGICRGIGWLTEDWGFVVPAGELFELANTDFKPGLFYKGLEVRDW</sequence>
<accession>A0A0G0WNZ1</accession>
<protein>
    <submittedName>
        <fullName evidence="1">Uncharacterized protein</fullName>
    </submittedName>
</protein>
<proteinExistence type="predicted"/>
<name>A0A0G0WNZ1_UNCKA</name>
<organism evidence="1 2">
    <name type="scientific">candidate division WWE3 bacterium GW2011_GWB1_41_6</name>
    <dbReference type="NCBI Taxonomy" id="1619112"/>
    <lineage>
        <taxon>Bacteria</taxon>
        <taxon>Katanobacteria</taxon>
    </lineage>
</organism>
<reference evidence="1 2" key="1">
    <citation type="journal article" date="2015" name="Nature">
        <title>rRNA introns, odd ribosomes, and small enigmatic genomes across a large radiation of phyla.</title>
        <authorList>
            <person name="Brown C.T."/>
            <person name="Hug L.A."/>
            <person name="Thomas B.C."/>
            <person name="Sharon I."/>
            <person name="Castelle C.J."/>
            <person name="Singh A."/>
            <person name="Wilkins M.J."/>
            <person name="Williams K.H."/>
            <person name="Banfield J.F."/>
        </authorList>
    </citation>
    <scope>NUCLEOTIDE SEQUENCE [LARGE SCALE GENOMIC DNA]</scope>
</reference>
<evidence type="ECO:0000313" key="2">
    <source>
        <dbReference type="Proteomes" id="UP000034163"/>
    </source>
</evidence>
<comment type="caution">
    <text evidence="1">The sequence shown here is derived from an EMBL/GenBank/DDBJ whole genome shotgun (WGS) entry which is preliminary data.</text>
</comment>
<dbReference type="AlphaFoldDB" id="A0A0G0WNZ1"/>